<dbReference type="Proteomes" id="UP000005307">
    <property type="component" value="Chromosome"/>
</dbReference>
<dbReference type="eggNOG" id="COG2370">
    <property type="taxonomic scope" value="Bacteria"/>
</dbReference>
<dbReference type="AlphaFoldDB" id="M9RE20"/>
<evidence type="ECO:0000313" key="3">
    <source>
        <dbReference type="Proteomes" id="UP000005307"/>
    </source>
</evidence>
<sequence length="453" mass="47797">MARMRMGNSVWVNAKVTVGRVVSMAALVWITCASLAAAHEVLPTIGDMEIVDGQITFSLEGNFESIVAGIDLDGLNDTEAAPEAEVYDMLRAMEPAAFGAQVAGYWPTMASTIDVIVDGERVALEFSGIEVPQVGDVDVVRQSTLTFAGAVPDGAQAVQIGWPAEYGVLVLRQMGVDGGWDGYLSGGGLTDPVSLSGGNAMSRGEAFVQFIPVGVEHIVPLGLDHILFVLGLFFLSVRLRPLLAQITAFTAAHTVTLALATLGYVNIPNEYMWIVESIIALSIVYIAVENVFTDGLNPWRPAIIFGFGLLHGLGFASVLQAYGLPDTAVIPALLGFNIGVELGQLAVIAVAFIILVSAMRLSEDGKANKTAASIYMGAAILLVPLAIIPITAIGPDAVEAYLPLLFMVAALAGLASASCAVERFDTYRHMVAMPASIGIALIGAYWVVERVFL</sequence>
<dbReference type="STRING" id="391626.OAN307_c24410"/>
<feature type="transmembrane region" description="Helical" evidence="1">
    <location>
        <begin position="242"/>
        <end position="265"/>
    </location>
</feature>
<feature type="transmembrane region" description="Helical" evidence="1">
    <location>
        <begin position="430"/>
        <end position="448"/>
    </location>
</feature>
<keyword evidence="1" id="KW-0472">Membrane</keyword>
<evidence type="ECO:0000313" key="2">
    <source>
        <dbReference type="EMBL" id="AGI68050.1"/>
    </source>
</evidence>
<dbReference type="HOGENOM" id="CLU_043645_3_1_5"/>
<feature type="transmembrane region" description="Helical" evidence="1">
    <location>
        <begin position="374"/>
        <end position="394"/>
    </location>
</feature>
<feature type="transmembrane region" description="Helical" evidence="1">
    <location>
        <begin position="271"/>
        <end position="292"/>
    </location>
</feature>
<accession>M9RE20</accession>
<dbReference type="Pfam" id="PF13795">
    <property type="entry name" value="HupE_UreJ_2"/>
    <property type="match status" value="1"/>
</dbReference>
<dbReference type="InterPro" id="IPR032809">
    <property type="entry name" value="Put_HupE_UreJ"/>
</dbReference>
<feature type="transmembrane region" description="Helical" evidence="1">
    <location>
        <begin position="400"/>
        <end position="421"/>
    </location>
</feature>
<feature type="transmembrane region" description="Helical" evidence="1">
    <location>
        <begin position="304"/>
        <end position="322"/>
    </location>
</feature>
<gene>
    <name evidence="2" type="ORF">OAN307_c24410</name>
</gene>
<name>M9RE20_9RHOB</name>
<feature type="transmembrane region" description="Helical" evidence="1">
    <location>
        <begin position="217"/>
        <end position="235"/>
    </location>
</feature>
<protein>
    <recommendedName>
        <fullName evidence="4">HupE/UreJ protein</fullName>
    </recommendedName>
</protein>
<keyword evidence="1" id="KW-1133">Transmembrane helix</keyword>
<evidence type="ECO:0008006" key="4">
    <source>
        <dbReference type="Google" id="ProtNLM"/>
    </source>
</evidence>
<keyword evidence="3" id="KW-1185">Reference proteome</keyword>
<proteinExistence type="predicted"/>
<dbReference type="OrthoDB" id="9808870at2"/>
<evidence type="ECO:0000256" key="1">
    <source>
        <dbReference type="SAM" id="Phobius"/>
    </source>
</evidence>
<dbReference type="KEGG" id="oat:OAN307_c24410"/>
<organism evidence="2 3">
    <name type="scientific">Octadecabacter antarcticus 307</name>
    <dbReference type="NCBI Taxonomy" id="391626"/>
    <lineage>
        <taxon>Bacteria</taxon>
        <taxon>Pseudomonadati</taxon>
        <taxon>Pseudomonadota</taxon>
        <taxon>Alphaproteobacteria</taxon>
        <taxon>Rhodobacterales</taxon>
        <taxon>Roseobacteraceae</taxon>
        <taxon>Octadecabacter</taxon>
    </lineage>
</organism>
<keyword evidence="1" id="KW-0812">Transmembrane</keyword>
<dbReference type="EMBL" id="CP003740">
    <property type="protein sequence ID" value="AGI68050.1"/>
    <property type="molecule type" value="Genomic_DNA"/>
</dbReference>
<reference evidence="2 3" key="1">
    <citation type="journal article" date="2013" name="PLoS ONE">
        <title>Poles Apart: Arctic and Antarctic Octadecabacter strains Share High Genome Plasticity and a New Type of Xanthorhodopsin.</title>
        <authorList>
            <person name="Vollmers J."/>
            <person name="Voget S."/>
            <person name="Dietrich S."/>
            <person name="Gollnow K."/>
            <person name="Smits M."/>
            <person name="Meyer K."/>
            <person name="Brinkhoff T."/>
            <person name="Simon M."/>
            <person name="Daniel R."/>
        </authorList>
    </citation>
    <scope>NUCLEOTIDE SEQUENCE [LARGE SCALE GENOMIC DNA]</scope>
    <source>
        <strain evidence="2 3">307</strain>
    </source>
</reference>
<feature type="transmembrane region" description="Helical" evidence="1">
    <location>
        <begin position="342"/>
        <end position="362"/>
    </location>
</feature>